<sequence>MKIIDMDLGKLLDQAKKPTANPGGGALVITIAAMAVNIVRMMDRRNVSHETLDKISDRLVELIQEDVDCANDLVKEYKKGKKVDEKYFLMAASPQIELVDLSIKALDYIKPILEDGKLDAISDGIIANNLLLEVVRDAMPTIRVNLDPISKPYDYDEKIEYAKKLHKRNQQIIERRLK</sequence>
<evidence type="ECO:0000256" key="1">
    <source>
        <dbReference type="SAM" id="Phobius"/>
    </source>
</evidence>
<dbReference type="InterPro" id="IPR036178">
    <property type="entry name" value="Formintransfe-cycloase-like_sf"/>
</dbReference>
<dbReference type="STRING" id="879305.HMPREF9290_0418"/>
<dbReference type="Proteomes" id="UP000005286">
    <property type="component" value="Unassembled WGS sequence"/>
</dbReference>
<feature type="domain" description="Cyclodeaminase/cyclohydrolase" evidence="2">
    <location>
        <begin position="9"/>
        <end position="150"/>
    </location>
</feature>
<keyword evidence="1" id="KW-1133">Transmembrane helix</keyword>
<feature type="transmembrane region" description="Helical" evidence="1">
    <location>
        <begin position="20"/>
        <end position="39"/>
    </location>
</feature>
<evidence type="ECO:0000313" key="3">
    <source>
        <dbReference type="EMBL" id="EGC82001.1"/>
    </source>
</evidence>
<keyword evidence="1" id="KW-0812">Transmembrane</keyword>
<dbReference type="Gene3D" id="1.20.120.680">
    <property type="entry name" value="Formiminotetrahydrofolate cyclodeaminase monomer, up-and-down helical bundle"/>
    <property type="match status" value="1"/>
</dbReference>
<keyword evidence="1" id="KW-0472">Membrane</keyword>
<dbReference type="EMBL" id="AEXM01000026">
    <property type="protein sequence ID" value="EGC82001.1"/>
    <property type="molecule type" value="Genomic_DNA"/>
</dbReference>
<evidence type="ECO:0000313" key="4">
    <source>
        <dbReference type="Proteomes" id="UP000005286"/>
    </source>
</evidence>
<dbReference type="AlphaFoldDB" id="F0GW50"/>
<protein>
    <submittedName>
        <fullName evidence="3">Conserved domain protein</fullName>
    </submittedName>
</protein>
<comment type="caution">
    <text evidence="3">The sequence shown here is derived from an EMBL/GenBank/DDBJ whole genome shotgun (WGS) entry which is preliminary data.</text>
</comment>
<dbReference type="GO" id="GO:0003824">
    <property type="term" value="F:catalytic activity"/>
    <property type="evidence" value="ECO:0007669"/>
    <property type="project" value="InterPro"/>
</dbReference>
<evidence type="ECO:0000259" key="2">
    <source>
        <dbReference type="Pfam" id="PF04961"/>
    </source>
</evidence>
<keyword evidence="4" id="KW-1185">Reference proteome</keyword>
<name>F0GW50_9FIRM</name>
<dbReference type="InterPro" id="IPR007044">
    <property type="entry name" value="Cyclodeamin/CycHdrlase"/>
</dbReference>
<dbReference type="RefSeq" id="WP_004835047.1">
    <property type="nucleotide sequence ID" value="NZ_AEXM01000026.1"/>
</dbReference>
<proteinExistence type="predicted"/>
<reference evidence="3 4" key="1">
    <citation type="submission" date="2011-01" db="EMBL/GenBank/DDBJ databases">
        <authorList>
            <person name="Durkin A.S."/>
            <person name="Madupu R."/>
            <person name="Torralba M."/>
            <person name="Gillis M."/>
            <person name="Methe B."/>
            <person name="Sutton G."/>
            <person name="Nelson K.E."/>
        </authorList>
    </citation>
    <scope>NUCLEOTIDE SEQUENCE [LARGE SCALE GENOMIC DNA]</scope>
    <source>
        <strain evidence="3 4">ACS-065-V-Col13</strain>
    </source>
</reference>
<dbReference type="SUPFAM" id="SSF101262">
    <property type="entry name" value="Methenyltetrahydrofolate cyclohydrolase-like"/>
    <property type="match status" value="1"/>
</dbReference>
<gene>
    <name evidence="3" type="ORF">HMPREF9290_0418</name>
</gene>
<dbReference type="Pfam" id="PF04961">
    <property type="entry name" value="FTCD_C"/>
    <property type="match status" value="1"/>
</dbReference>
<organism evidence="3 4">
    <name type="scientific">Anaerococcus prevotii ACS-065-V-Col13</name>
    <dbReference type="NCBI Taxonomy" id="879305"/>
    <lineage>
        <taxon>Bacteria</taxon>
        <taxon>Bacillati</taxon>
        <taxon>Bacillota</taxon>
        <taxon>Tissierellia</taxon>
        <taxon>Tissierellales</taxon>
        <taxon>Peptoniphilaceae</taxon>
        <taxon>Anaerococcus</taxon>
    </lineage>
</organism>
<dbReference type="PATRIC" id="fig|879305.3.peg.1031"/>
<accession>F0GW50</accession>
<dbReference type="eggNOG" id="COG3404">
    <property type="taxonomic scope" value="Bacteria"/>
</dbReference>